<dbReference type="GO" id="GO:0006261">
    <property type="term" value="P:DNA-templated DNA replication"/>
    <property type="evidence" value="ECO:0007669"/>
    <property type="project" value="TreeGrafter"/>
</dbReference>
<sequence>MLFAEIPGLGEVKDKLVQAVKQQHVAHALLFHGPVGSPTLSMALALATYLVCENKQEQDACGTCAACVKMQKLVHPDIHLIFPLPGVASKEDEKEKEDKPDDKTSFRRFIQEKPYGLPSDWLYFLGAEKKQLNISKNSAREIVRSLSLKSFEGGAKLMFIWCPEFMHVNAANAILKILEEPPAQTYFFLITHQPDQLLTTILSRTQKIAVRSYTDQEVAAHLTQAGHCSETQAEQLAPLADGDMRRAYQLAAQEEDSYTEKIKLWLRKCYVLDVVGLAQETEQYAKLGKEGQKAFLLAGLNVIREALLHSSQLSDLMRSAAGEREFIQKFSSGVLNAQKIEQLYICLNEAYTHIERNANPKIQYTALSYHIYRILRA</sequence>
<dbReference type="Gene3D" id="3.40.50.300">
    <property type="entry name" value="P-loop containing nucleotide triphosphate hydrolases"/>
    <property type="match status" value="1"/>
</dbReference>
<name>I5CA20_9BACT</name>
<accession>I5CA20</accession>
<dbReference type="PANTHER" id="PTHR11669">
    <property type="entry name" value="REPLICATION FACTOR C / DNA POLYMERASE III GAMMA-TAU SUBUNIT"/>
    <property type="match status" value="1"/>
</dbReference>
<dbReference type="PATRIC" id="fig|1189621.3.peg.248"/>
<comment type="caution">
    <text evidence="1">The sequence shown here is derived from an EMBL/GenBank/DDBJ whole genome shotgun (WGS) entry which is preliminary data.</text>
</comment>
<dbReference type="InterPro" id="IPR050238">
    <property type="entry name" value="DNA_Rep/Repair_Clamp_Loader"/>
</dbReference>
<evidence type="ECO:0000313" key="2">
    <source>
        <dbReference type="Proteomes" id="UP000005551"/>
    </source>
</evidence>
<dbReference type="RefSeq" id="WP_009053221.1">
    <property type="nucleotide sequence ID" value="NZ_AJYA01000002.1"/>
</dbReference>
<evidence type="ECO:0000313" key="1">
    <source>
        <dbReference type="EMBL" id="EIM78672.1"/>
    </source>
</evidence>
<keyword evidence="2" id="KW-1185">Reference proteome</keyword>
<reference evidence="1 2" key="1">
    <citation type="submission" date="2012-05" db="EMBL/GenBank/DDBJ databases">
        <title>Genome sequence of Nitritalea halalkaliphila LW7.</title>
        <authorList>
            <person name="Jangir P.K."/>
            <person name="Singh A."/>
            <person name="Shivaji S."/>
            <person name="Sharma R."/>
        </authorList>
    </citation>
    <scope>NUCLEOTIDE SEQUENCE [LARGE SCALE GENOMIC DNA]</scope>
    <source>
        <strain evidence="1 2">LW7</strain>
    </source>
</reference>
<protein>
    <submittedName>
        <fullName evidence="1">DNA polymerase III subunit gamma/tau</fullName>
    </submittedName>
</protein>
<dbReference type="OrthoDB" id="9811073at2"/>
<dbReference type="AlphaFoldDB" id="I5CA20"/>
<dbReference type="PANTHER" id="PTHR11669:SF8">
    <property type="entry name" value="DNA POLYMERASE III SUBUNIT DELTA"/>
    <property type="match status" value="1"/>
</dbReference>
<dbReference type="Proteomes" id="UP000005551">
    <property type="component" value="Unassembled WGS sequence"/>
</dbReference>
<dbReference type="Pfam" id="PF13177">
    <property type="entry name" value="DNA_pol3_delta2"/>
    <property type="match status" value="1"/>
</dbReference>
<dbReference type="STRING" id="1189621.A3SI_01206"/>
<dbReference type="SUPFAM" id="SSF52540">
    <property type="entry name" value="P-loop containing nucleoside triphosphate hydrolases"/>
    <property type="match status" value="1"/>
</dbReference>
<organism evidence="1 2">
    <name type="scientific">Nitritalea halalkaliphila LW7</name>
    <dbReference type="NCBI Taxonomy" id="1189621"/>
    <lineage>
        <taxon>Bacteria</taxon>
        <taxon>Pseudomonadati</taxon>
        <taxon>Bacteroidota</taxon>
        <taxon>Cytophagia</taxon>
        <taxon>Cytophagales</taxon>
        <taxon>Cyclobacteriaceae</taxon>
        <taxon>Nitritalea</taxon>
    </lineage>
</organism>
<proteinExistence type="predicted"/>
<gene>
    <name evidence="1" type="ORF">A3SI_01206</name>
</gene>
<dbReference type="EMBL" id="AJYA01000002">
    <property type="protein sequence ID" value="EIM78672.1"/>
    <property type="molecule type" value="Genomic_DNA"/>
</dbReference>
<dbReference type="InterPro" id="IPR027417">
    <property type="entry name" value="P-loop_NTPase"/>
</dbReference>